<feature type="region of interest" description="Disordered" evidence="6">
    <location>
        <begin position="124"/>
        <end position="151"/>
    </location>
</feature>
<sequence length="348" mass="38913">MAGLFSKVLGKTPKQIPKGSPKAAPKKNADDAVSRPGYNPNVAIKTNYTSRPVTIPDGFLVDRPADAAASVTVTRINWKTTVLPENKNKYAVILDGVISPSECQELIRLAELSVPGEAVHHVSVEGAGGTTAGNGEADGGEEKSESKRDPWQPALVNIGGSYEAFSPEYRNSDRIIWDCQTIVGRLWDRCVQGAGPQLLEKELLVLENKPEITGASRKGVKSNIRWEFRRMNDRMRFLKYQGGQFFRPHCDGPYTEQRDDERIFRTQFTVHLYLNDSKAEAENPDEVELVGGATSFLSRDEKRKMDVDPKAGRVLIFQHRDLYHSGDDVVQGTKYTMRTDIIYEMIRL</sequence>
<organism evidence="8 9">
    <name type="scientific">Diplogelasinospora grovesii</name>
    <dbReference type="NCBI Taxonomy" id="303347"/>
    <lineage>
        <taxon>Eukaryota</taxon>
        <taxon>Fungi</taxon>
        <taxon>Dikarya</taxon>
        <taxon>Ascomycota</taxon>
        <taxon>Pezizomycotina</taxon>
        <taxon>Sordariomycetes</taxon>
        <taxon>Sordariomycetidae</taxon>
        <taxon>Sordariales</taxon>
        <taxon>Diplogelasinosporaceae</taxon>
        <taxon>Diplogelasinospora</taxon>
    </lineage>
</organism>
<evidence type="ECO:0000256" key="4">
    <source>
        <dbReference type="ARBA" id="ARBA00023002"/>
    </source>
</evidence>
<keyword evidence="4" id="KW-0560">Oxidoreductase</keyword>
<comment type="cofactor">
    <cofactor evidence="1">
        <name>L-ascorbate</name>
        <dbReference type="ChEBI" id="CHEBI:38290"/>
    </cofactor>
</comment>
<name>A0AAN6S6Y2_9PEZI</name>
<evidence type="ECO:0000256" key="1">
    <source>
        <dbReference type="ARBA" id="ARBA00001961"/>
    </source>
</evidence>
<dbReference type="InterPro" id="IPR045054">
    <property type="entry name" value="P4HA-like"/>
</dbReference>
<reference evidence="9" key="1">
    <citation type="journal article" date="2023" name="Mol. Phylogenet. Evol.">
        <title>Genome-scale phylogeny and comparative genomics of the fungal order Sordariales.</title>
        <authorList>
            <person name="Hensen N."/>
            <person name="Bonometti L."/>
            <person name="Westerberg I."/>
            <person name="Brannstrom I.O."/>
            <person name="Guillou S."/>
            <person name="Cros-Aarteil S."/>
            <person name="Calhoun S."/>
            <person name="Haridas S."/>
            <person name="Kuo A."/>
            <person name="Mondo S."/>
            <person name="Pangilinan J."/>
            <person name="Riley R."/>
            <person name="LaButti K."/>
            <person name="Andreopoulos B."/>
            <person name="Lipzen A."/>
            <person name="Chen C."/>
            <person name="Yan M."/>
            <person name="Daum C."/>
            <person name="Ng V."/>
            <person name="Clum A."/>
            <person name="Steindorff A."/>
            <person name="Ohm R.A."/>
            <person name="Martin F."/>
            <person name="Silar P."/>
            <person name="Natvig D.O."/>
            <person name="Lalanne C."/>
            <person name="Gautier V."/>
            <person name="Ament-Velasquez S.L."/>
            <person name="Kruys A."/>
            <person name="Hutchinson M.I."/>
            <person name="Powell A.J."/>
            <person name="Barry K."/>
            <person name="Miller A.N."/>
            <person name="Grigoriev I.V."/>
            <person name="Debuchy R."/>
            <person name="Gladieux P."/>
            <person name="Hiltunen Thoren M."/>
            <person name="Johannesson H."/>
        </authorList>
    </citation>
    <scope>NUCLEOTIDE SEQUENCE [LARGE SCALE GENOMIC DNA]</scope>
    <source>
        <strain evidence="9">CBS 340.73</strain>
    </source>
</reference>
<dbReference type="InterPro" id="IPR044862">
    <property type="entry name" value="Pro_4_hyd_alph_FE2OG_OXY"/>
</dbReference>
<feature type="domain" description="Prolyl 4-hydroxylase alpha subunit" evidence="7">
    <location>
        <begin position="89"/>
        <end position="342"/>
    </location>
</feature>
<dbReference type="GO" id="GO:0005783">
    <property type="term" value="C:endoplasmic reticulum"/>
    <property type="evidence" value="ECO:0007669"/>
    <property type="project" value="TreeGrafter"/>
</dbReference>
<gene>
    <name evidence="8" type="ORF">QBC46DRAFT_457699</name>
</gene>
<keyword evidence="9" id="KW-1185">Reference proteome</keyword>
<evidence type="ECO:0000256" key="3">
    <source>
        <dbReference type="ARBA" id="ARBA00022964"/>
    </source>
</evidence>
<protein>
    <recommendedName>
        <fullName evidence="7">Prolyl 4-hydroxylase alpha subunit domain-containing protein</fullName>
    </recommendedName>
</protein>
<evidence type="ECO:0000313" key="8">
    <source>
        <dbReference type="EMBL" id="KAK3942303.1"/>
    </source>
</evidence>
<dbReference type="GO" id="GO:0031418">
    <property type="term" value="F:L-ascorbic acid binding"/>
    <property type="evidence" value="ECO:0007669"/>
    <property type="project" value="InterPro"/>
</dbReference>
<keyword evidence="3" id="KW-0223">Dioxygenase</keyword>
<dbReference type="GO" id="GO:0004656">
    <property type="term" value="F:procollagen-proline 4-dioxygenase activity"/>
    <property type="evidence" value="ECO:0007669"/>
    <property type="project" value="TreeGrafter"/>
</dbReference>
<dbReference type="Gene3D" id="2.60.120.620">
    <property type="entry name" value="q2cbj1_9rhob like domain"/>
    <property type="match status" value="1"/>
</dbReference>
<dbReference type="AlphaFoldDB" id="A0AAN6S6Y2"/>
<dbReference type="Pfam" id="PF13640">
    <property type="entry name" value="2OG-FeII_Oxy_3"/>
    <property type="match status" value="1"/>
</dbReference>
<comment type="caution">
    <text evidence="8">The sequence shown here is derived from an EMBL/GenBank/DDBJ whole genome shotgun (WGS) entry which is preliminary data.</text>
</comment>
<dbReference type="GO" id="GO:0005506">
    <property type="term" value="F:iron ion binding"/>
    <property type="evidence" value="ECO:0007669"/>
    <property type="project" value="InterPro"/>
</dbReference>
<evidence type="ECO:0000259" key="7">
    <source>
        <dbReference type="SMART" id="SM00702"/>
    </source>
</evidence>
<evidence type="ECO:0000313" key="9">
    <source>
        <dbReference type="Proteomes" id="UP001303473"/>
    </source>
</evidence>
<feature type="region of interest" description="Disordered" evidence="6">
    <location>
        <begin position="1"/>
        <end position="38"/>
    </location>
</feature>
<proteinExistence type="predicted"/>
<dbReference type="SMART" id="SM00702">
    <property type="entry name" value="P4Hc"/>
    <property type="match status" value="1"/>
</dbReference>
<evidence type="ECO:0000256" key="6">
    <source>
        <dbReference type="SAM" id="MobiDB-lite"/>
    </source>
</evidence>
<evidence type="ECO:0000256" key="5">
    <source>
        <dbReference type="ARBA" id="ARBA00023004"/>
    </source>
</evidence>
<feature type="compositionally biased region" description="Basic and acidic residues" evidence="6">
    <location>
        <begin position="140"/>
        <end position="150"/>
    </location>
</feature>
<keyword evidence="5" id="KW-0408">Iron</keyword>
<dbReference type="InterPro" id="IPR006620">
    <property type="entry name" value="Pro_4_hyd_alph"/>
</dbReference>
<dbReference type="SUPFAM" id="SSF51197">
    <property type="entry name" value="Clavaminate synthase-like"/>
    <property type="match status" value="1"/>
</dbReference>
<evidence type="ECO:0000256" key="2">
    <source>
        <dbReference type="ARBA" id="ARBA00022723"/>
    </source>
</evidence>
<accession>A0AAN6S6Y2</accession>
<dbReference type="EMBL" id="MU853775">
    <property type="protein sequence ID" value="KAK3942303.1"/>
    <property type="molecule type" value="Genomic_DNA"/>
</dbReference>
<dbReference type="PANTHER" id="PTHR10869:SF241">
    <property type="entry name" value="FE2OG DIOXYGENASE DOMAIN-CONTAINING PROTEIN"/>
    <property type="match status" value="1"/>
</dbReference>
<dbReference type="PANTHER" id="PTHR10869">
    <property type="entry name" value="PROLYL 4-HYDROXYLASE ALPHA SUBUNIT"/>
    <property type="match status" value="1"/>
</dbReference>
<dbReference type="Proteomes" id="UP001303473">
    <property type="component" value="Unassembled WGS sequence"/>
</dbReference>
<keyword evidence="2" id="KW-0479">Metal-binding</keyword>